<accession>A0A8S3YFX2</accession>
<comment type="caution">
    <text evidence="2">The sequence shown here is derived from an EMBL/GenBank/DDBJ whole genome shotgun (WGS) entry which is preliminary data.</text>
</comment>
<name>A0A8S3YFX2_9EUPU</name>
<evidence type="ECO:0000313" key="3">
    <source>
        <dbReference type="Proteomes" id="UP000678393"/>
    </source>
</evidence>
<dbReference type="Proteomes" id="UP000678393">
    <property type="component" value="Unassembled WGS sequence"/>
</dbReference>
<dbReference type="EMBL" id="CAJHNH020000113">
    <property type="protein sequence ID" value="CAG5115404.1"/>
    <property type="molecule type" value="Genomic_DNA"/>
</dbReference>
<feature type="compositionally biased region" description="Basic and acidic residues" evidence="1">
    <location>
        <begin position="274"/>
        <end position="300"/>
    </location>
</feature>
<proteinExistence type="predicted"/>
<gene>
    <name evidence="2" type="ORF">CUNI_LOCUS962</name>
</gene>
<keyword evidence="3" id="KW-1185">Reference proteome</keyword>
<organism evidence="2 3">
    <name type="scientific">Candidula unifasciata</name>
    <dbReference type="NCBI Taxonomy" id="100452"/>
    <lineage>
        <taxon>Eukaryota</taxon>
        <taxon>Metazoa</taxon>
        <taxon>Spiralia</taxon>
        <taxon>Lophotrochozoa</taxon>
        <taxon>Mollusca</taxon>
        <taxon>Gastropoda</taxon>
        <taxon>Heterobranchia</taxon>
        <taxon>Euthyneura</taxon>
        <taxon>Panpulmonata</taxon>
        <taxon>Eupulmonata</taxon>
        <taxon>Stylommatophora</taxon>
        <taxon>Helicina</taxon>
        <taxon>Helicoidea</taxon>
        <taxon>Geomitridae</taxon>
        <taxon>Candidula</taxon>
    </lineage>
</organism>
<feature type="region of interest" description="Disordered" evidence="1">
    <location>
        <begin position="343"/>
        <end position="363"/>
    </location>
</feature>
<reference evidence="2" key="1">
    <citation type="submission" date="2021-04" db="EMBL/GenBank/DDBJ databases">
        <authorList>
            <consortium name="Molecular Ecology Group"/>
        </authorList>
    </citation>
    <scope>NUCLEOTIDE SEQUENCE</scope>
</reference>
<evidence type="ECO:0000313" key="2">
    <source>
        <dbReference type="EMBL" id="CAG5115404.1"/>
    </source>
</evidence>
<dbReference type="AlphaFoldDB" id="A0A8S3YFX2"/>
<sequence>MLPGGFKKDSRVWLHKNANMYQKKALTTDYCNVHLSDDAYDHTPEDAFVNPSPYITDEHGQVFKKDSRTWLHKSSYKKLAKAMTAGVLKVSSIAGKHCSKKRQIRGNMNVNGGELGSELIGTRSSTEMIRKQNVLKVKKSKMAGATIDGRLVHPLDSVKEMSTNAHVKTPGGSYHNMKSVKTGSCEVSAYASDFCIVGKRKSSITISFSSSSSSDDVDNVDESGHRNKIQQCELGSPVEFCSDNGGYGVETGYSSSQLEIARDGLRQLEKVMKEQSRHRSERLTLRRTDDSAHAVPHDVSPDTVSSESKVSLDACINLSDELGCENSQEFNLTDQLAQSIEQLQMRSPKRQTPPDLTRPAGDS</sequence>
<protein>
    <submittedName>
        <fullName evidence="2">Uncharacterized protein</fullName>
    </submittedName>
</protein>
<feature type="region of interest" description="Disordered" evidence="1">
    <location>
        <begin position="274"/>
        <end position="306"/>
    </location>
</feature>
<dbReference type="OrthoDB" id="6070754at2759"/>
<evidence type="ECO:0000256" key="1">
    <source>
        <dbReference type="SAM" id="MobiDB-lite"/>
    </source>
</evidence>